<evidence type="ECO:0000313" key="4">
    <source>
        <dbReference type="Proteomes" id="UP001642520"/>
    </source>
</evidence>
<evidence type="ECO:0008006" key="5">
    <source>
        <dbReference type="Google" id="ProtNLM"/>
    </source>
</evidence>
<evidence type="ECO:0000259" key="1">
    <source>
        <dbReference type="Pfam" id="PF06743"/>
    </source>
</evidence>
<protein>
    <recommendedName>
        <fullName evidence="5">Protein TBRG4</fullName>
    </recommendedName>
</protein>
<evidence type="ECO:0000259" key="2">
    <source>
        <dbReference type="Pfam" id="PF08368"/>
    </source>
</evidence>
<comment type="caution">
    <text evidence="3">The sequence shown here is derived from an EMBL/GenBank/DDBJ whole genome shotgun (WGS) entry which is preliminary data.</text>
</comment>
<dbReference type="InterPro" id="IPR013579">
    <property type="entry name" value="FAST_2"/>
</dbReference>
<dbReference type="EMBL" id="CAXAJV020001281">
    <property type="protein sequence ID" value="CAL7933881.1"/>
    <property type="molecule type" value="Genomic_DNA"/>
</dbReference>
<accession>A0ABP1MYT4</accession>
<evidence type="ECO:0000313" key="3">
    <source>
        <dbReference type="EMBL" id="CAL7933881.1"/>
    </source>
</evidence>
<gene>
    <name evidence="3" type="ORF">XYLVIOL_LOCUS706</name>
</gene>
<feature type="domain" description="FAST kinase-like protein subdomain 2" evidence="2">
    <location>
        <begin position="355"/>
        <end position="438"/>
    </location>
</feature>
<dbReference type="InterPro" id="IPR010622">
    <property type="entry name" value="FAST_Leu-rich"/>
</dbReference>
<organism evidence="3 4">
    <name type="scientific">Xylocopa violacea</name>
    <name type="common">Violet carpenter bee</name>
    <name type="synonym">Apis violacea</name>
    <dbReference type="NCBI Taxonomy" id="135666"/>
    <lineage>
        <taxon>Eukaryota</taxon>
        <taxon>Metazoa</taxon>
        <taxon>Ecdysozoa</taxon>
        <taxon>Arthropoda</taxon>
        <taxon>Hexapoda</taxon>
        <taxon>Insecta</taxon>
        <taxon>Pterygota</taxon>
        <taxon>Neoptera</taxon>
        <taxon>Endopterygota</taxon>
        <taxon>Hymenoptera</taxon>
        <taxon>Apocrita</taxon>
        <taxon>Aculeata</taxon>
        <taxon>Apoidea</taxon>
        <taxon>Anthophila</taxon>
        <taxon>Apidae</taxon>
        <taxon>Xylocopa</taxon>
        <taxon>Xylocopa</taxon>
    </lineage>
</organism>
<keyword evidence="4" id="KW-1185">Reference proteome</keyword>
<dbReference type="Pfam" id="PF06743">
    <property type="entry name" value="FAST_1"/>
    <property type="match status" value="1"/>
</dbReference>
<name>A0ABP1MYT4_XYLVO</name>
<sequence length="522" mass="60561">MLHFNNTTVYTLATRITSRFLWRLNVSLSTNVAVESVNPNVKLDQLKETTLNVPKNEHHTFDDFKTNLCSNLSNAPHSVTTKIKEAENLHDLLEVIKLPLSPKDISKILEAISLWLYKNNKLRITNNKTSVEDIKETITNIDDISVYSDLSTSEMILRVSKLASTKNRNVQLLNYFFQNIIEYNKELNPRECSSLMFSMSTLSYSDERLLEKICSDLMSSTSMKAISNKTLTSIIKSMSFLRYKSKTFLDYICNTIINSQIEYETNQIIAILQSFATLGYYSQHINEIIMLHKQHLTFELLKPTEWLNVMWCYTVFRRLDSSQAMSVLDENFVRKLILTDNINCTESTQTLTNQLKLLNINGYAQYAIENYKGPLLNNKLVPNVVKKHSKQKESYIKELENTLKNILPSPFYYNMNINTGMGFLLDAELYMNSDFKPVIMKNGNVPDKNCTKIGIMMADYYDFCLGMSDHNGLMKLYHHLLTCQKYNIVCLSYQNFGIEDKIERRVAYLKRQLWEKIKKSPQ</sequence>
<dbReference type="Proteomes" id="UP001642520">
    <property type="component" value="Unassembled WGS sequence"/>
</dbReference>
<reference evidence="3 4" key="1">
    <citation type="submission" date="2024-08" db="EMBL/GenBank/DDBJ databases">
        <authorList>
            <person name="Will J Nash"/>
            <person name="Angela Man"/>
            <person name="Seanna McTaggart"/>
            <person name="Kendall Baker"/>
            <person name="Tom Barker"/>
            <person name="Leah Catchpole"/>
            <person name="Alex Durrant"/>
            <person name="Karim Gharbi"/>
            <person name="Naomi Irish"/>
            <person name="Gemy Kaithakottil"/>
            <person name="Debby Ku"/>
            <person name="Aaliyah Providence"/>
            <person name="Felix Shaw"/>
            <person name="David Swarbreck"/>
            <person name="Chris Watkins"/>
            <person name="Ann M. McCartney"/>
            <person name="Giulio Formenti"/>
            <person name="Alice Mouton"/>
            <person name="Noel Vella"/>
            <person name="Bjorn M von Reumont"/>
            <person name="Adriana Vella"/>
            <person name="Wilfried Haerty"/>
        </authorList>
    </citation>
    <scope>NUCLEOTIDE SEQUENCE [LARGE SCALE GENOMIC DNA]</scope>
</reference>
<proteinExistence type="predicted"/>
<dbReference type="Pfam" id="PF08368">
    <property type="entry name" value="FAST_2"/>
    <property type="match status" value="1"/>
</dbReference>
<feature type="domain" description="FAST kinase leucine-rich" evidence="1">
    <location>
        <begin position="268"/>
        <end position="336"/>
    </location>
</feature>